<name>A0A9P6NC42_9BASI</name>
<gene>
    <name evidence="1" type="ORF">CROQUDRAFT_49616</name>
</gene>
<keyword evidence="2" id="KW-1185">Reference proteome</keyword>
<protein>
    <submittedName>
        <fullName evidence="1">Uncharacterized protein</fullName>
    </submittedName>
</protein>
<dbReference type="AlphaFoldDB" id="A0A9P6NC42"/>
<evidence type="ECO:0000313" key="2">
    <source>
        <dbReference type="Proteomes" id="UP000886653"/>
    </source>
</evidence>
<reference evidence="1" key="1">
    <citation type="submission" date="2013-11" db="EMBL/GenBank/DDBJ databases">
        <title>Genome sequence of the fusiform rust pathogen reveals effectors for host alternation and coevolution with pine.</title>
        <authorList>
            <consortium name="DOE Joint Genome Institute"/>
            <person name="Smith K."/>
            <person name="Pendleton A."/>
            <person name="Kubisiak T."/>
            <person name="Anderson C."/>
            <person name="Salamov A."/>
            <person name="Aerts A."/>
            <person name="Riley R."/>
            <person name="Clum A."/>
            <person name="Lindquist E."/>
            <person name="Ence D."/>
            <person name="Campbell M."/>
            <person name="Kronenberg Z."/>
            <person name="Feau N."/>
            <person name="Dhillon B."/>
            <person name="Hamelin R."/>
            <person name="Burleigh J."/>
            <person name="Smith J."/>
            <person name="Yandell M."/>
            <person name="Nelson C."/>
            <person name="Grigoriev I."/>
            <person name="Davis J."/>
        </authorList>
    </citation>
    <scope>NUCLEOTIDE SEQUENCE</scope>
    <source>
        <strain evidence="1">G11</strain>
    </source>
</reference>
<dbReference type="EMBL" id="MU167335">
    <property type="protein sequence ID" value="KAG0142872.1"/>
    <property type="molecule type" value="Genomic_DNA"/>
</dbReference>
<proteinExistence type="predicted"/>
<comment type="caution">
    <text evidence="1">The sequence shown here is derived from an EMBL/GenBank/DDBJ whole genome shotgun (WGS) entry which is preliminary data.</text>
</comment>
<dbReference type="Proteomes" id="UP000886653">
    <property type="component" value="Unassembled WGS sequence"/>
</dbReference>
<sequence length="90" mass="10870">NHIWKDVFCKQFTQPGKFPELNQNGHWVFNSFAAELTNIWYGRFAFIYKGMHVAQYNYFLEEMVRLRNIWLEKKLIACQNVGFVTQGWFN</sequence>
<feature type="non-terminal residue" evidence="1">
    <location>
        <position position="1"/>
    </location>
</feature>
<dbReference type="OrthoDB" id="2501483at2759"/>
<evidence type="ECO:0000313" key="1">
    <source>
        <dbReference type="EMBL" id="KAG0142872.1"/>
    </source>
</evidence>
<accession>A0A9P6NC42</accession>
<organism evidence="1 2">
    <name type="scientific">Cronartium quercuum f. sp. fusiforme G11</name>
    <dbReference type="NCBI Taxonomy" id="708437"/>
    <lineage>
        <taxon>Eukaryota</taxon>
        <taxon>Fungi</taxon>
        <taxon>Dikarya</taxon>
        <taxon>Basidiomycota</taxon>
        <taxon>Pucciniomycotina</taxon>
        <taxon>Pucciniomycetes</taxon>
        <taxon>Pucciniales</taxon>
        <taxon>Coleosporiaceae</taxon>
        <taxon>Cronartium</taxon>
    </lineage>
</organism>